<name>A0A7H1MY68_9PROT</name>
<keyword evidence="2" id="KW-1133">Transmembrane helix</keyword>
<dbReference type="EMBL" id="CP053923">
    <property type="protein sequence ID" value="QNT68404.1"/>
    <property type="molecule type" value="Genomic_DNA"/>
</dbReference>
<dbReference type="KEGG" id="dvn:HQ394_02295"/>
<keyword evidence="2" id="KW-0812">Transmembrane</keyword>
<dbReference type="AlphaFoldDB" id="A0A7H1MY68"/>
<feature type="transmembrane region" description="Helical" evidence="2">
    <location>
        <begin position="36"/>
        <end position="57"/>
    </location>
</feature>
<evidence type="ECO:0000256" key="2">
    <source>
        <dbReference type="SAM" id="Phobius"/>
    </source>
</evidence>
<evidence type="ECO:0008006" key="5">
    <source>
        <dbReference type="Google" id="ProtNLM"/>
    </source>
</evidence>
<evidence type="ECO:0000313" key="4">
    <source>
        <dbReference type="Proteomes" id="UP000516369"/>
    </source>
</evidence>
<evidence type="ECO:0000256" key="1">
    <source>
        <dbReference type="SAM" id="MobiDB-lite"/>
    </source>
</evidence>
<accession>A0A7H1MY68</accession>
<keyword evidence="4" id="KW-1185">Reference proteome</keyword>
<dbReference type="RefSeq" id="WP_190261843.1">
    <property type="nucleotide sequence ID" value="NZ_CP053923.1"/>
</dbReference>
<gene>
    <name evidence="3" type="ORF">HQ394_02295</name>
</gene>
<keyword evidence="2" id="KW-0472">Membrane</keyword>
<protein>
    <recommendedName>
        <fullName evidence="5">DUF4105 domain-containing protein</fullName>
    </recommendedName>
</protein>
<proteinExistence type="predicted"/>
<sequence>MSAAHASESSAEERGVSKRKERERMMDRAIQLRRRYGGYGAVALMALLFGCVTVLTGCDDDGLFSRFRLKPEEVVLERTPDQNYEKLFPYYVDLCTVSQTAEVDGSRGNPFGHAALYIKGACKDEDAPFPQLRRCRRIATDTHDPEHGAGVSVNRWFRSVNWVAVPGYDLFFEGNLKPGERLTQAKVDATVRDAVDKGVFKGVEVSDRWVRNPEQTSIYDFAANSSITTDFALRYARNVFCTRVPVPEPVLDEVIAFLNDKNTEYATGKADYHWNLISDNCVHTVRNALAAANFWSPYSVRRVKLLHLLQLAVPAHEFVNLAVLATEGDGELDDYRQLYRDDPMRDALNDFKWLPTRHGALVKTLPVHEPNDIFRTEFRLFTLQSPLSMGKRADTVRVLSEKRNVDLETNLQYFLDRYNAILATHKEEFDSMATVRGTPFRRFSRVYRDYIVEQRDDVEAKLAQLAALKQAPAAEPVVDAQPR</sequence>
<reference evidence="3 4" key="1">
    <citation type="submission" date="2020-05" db="EMBL/GenBank/DDBJ databases">
        <title>Complete closed genome sequence of Defluviicoccus vanus.</title>
        <authorList>
            <person name="Bessarab I."/>
            <person name="Arumugam K."/>
            <person name="Maszenan A.M."/>
            <person name="Seviour R.J."/>
            <person name="Williams R.B."/>
        </authorList>
    </citation>
    <scope>NUCLEOTIDE SEQUENCE [LARGE SCALE GENOMIC DNA]</scope>
    <source>
        <strain evidence="3 4">Ben 114</strain>
    </source>
</reference>
<feature type="compositionally biased region" description="Basic and acidic residues" evidence="1">
    <location>
        <begin position="11"/>
        <end position="23"/>
    </location>
</feature>
<evidence type="ECO:0000313" key="3">
    <source>
        <dbReference type="EMBL" id="QNT68404.1"/>
    </source>
</evidence>
<feature type="region of interest" description="Disordered" evidence="1">
    <location>
        <begin position="1"/>
        <end position="23"/>
    </location>
</feature>
<organism evidence="3 4">
    <name type="scientific">Defluviicoccus vanus</name>
    <dbReference type="NCBI Taxonomy" id="111831"/>
    <lineage>
        <taxon>Bacteria</taxon>
        <taxon>Pseudomonadati</taxon>
        <taxon>Pseudomonadota</taxon>
        <taxon>Alphaproteobacteria</taxon>
        <taxon>Rhodospirillales</taxon>
        <taxon>Rhodospirillaceae</taxon>
        <taxon>Defluviicoccus</taxon>
    </lineage>
</organism>
<dbReference type="Proteomes" id="UP000516369">
    <property type="component" value="Chromosome"/>
</dbReference>